<evidence type="ECO:0000313" key="1">
    <source>
        <dbReference type="EMBL" id="MFD0928134.1"/>
    </source>
</evidence>
<dbReference type="Proteomes" id="UP001597068">
    <property type="component" value="Unassembled WGS sequence"/>
</dbReference>
<dbReference type="RefSeq" id="WP_253649224.1">
    <property type="nucleotide sequence ID" value="NZ_BAAAMO010000014.1"/>
</dbReference>
<evidence type="ECO:0000313" key="2">
    <source>
        <dbReference type="Proteomes" id="UP001597068"/>
    </source>
</evidence>
<name>A0ABW3GC15_9NOCA</name>
<organism evidence="1 2">
    <name type="scientific">Williamsia deligens</name>
    <dbReference type="NCBI Taxonomy" id="321325"/>
    <lineage>
        <taxon>Bacteria</taxon>
        <taxon>Bacillati</taxon>
        <taxon>Actinomycetota</taxon>
        <taxon>Actinomycetes</taxon>
        <taxon>Mycobacteriales</taxon>
        <taxon>Nocardiaceae</taxon>
        <taxon>Williamsia</taxon>
    </lineage>
</organism>
<reference evidence="2" key="1">
    <citation type="journal article" date="2019" name="Int. J. Syst. Evol. Microbiol.">
        <title>The Global Catalogue of Microorganisms (GCM) 10K type strain sequencing project: providing services to taxonomists for standard genome sequencing and annotation.</title>
        <authorList>
            <consortium name="The Broad Institute Genomics Platform"/>
            <consortium name="The Broad Institute Genome Sequencing Center for Infectious Disease"/>
            <person name="Wu L."/>
            <person name="Ma J."/>
        </authorList>
    </citation>
    <scope>NUCLEOTIDE SEQUENCE [LARGE SCALE GENOMIC DNA]</scope>
    <source>
        <strain evidence="2">CCUG 50873</strain>
    </source>
</reference>
<accession>A0ABW3GC15</accession>
<dbReference type="EMBL" id="JBHTIL010000009">
    <property type="protein sequence ID" value="MFD0928134.1"/>
    <property type="molecule type" value="Genomic_DNA"/>
</dbReference>
<proteinExistence type="predicted"/>
<gene>
    <name evidence="1" type="ORF">ACFQ04_20565</name>
</gene>
<comment type="caution">
    <text evidence="1">The sequence shown here is derived from an EMBL/GenBank/DDBJ whole genome shotgun (WGS) entry which is preliminary data.</text>
</comment>
<sequence length="231" mass="25732">MSTTYFIPKAERADLAQRLGEVPALCEELAVTKLRQDRIVRVGGGGHAPHDSSRTVFHGGADNALAALHNSLTSWVRHTMCEHRGLPYPDTATTTITAAAWLRKNISVVAMTPGTEEAHTDITYRLRQAYRAVDLPPPAPPRVITADEIARSNRQIATPSQIEVIAGRLGDLGRGLDRQRVYRLRRRGALRPLINLEKGVEPQLYVQPECFRLGDVLDAHYRHARRNRRGA</sequence>
<keyword evidence="2" id="KW-1185">Reference proteome</keyword>
<protein>
    <submittedName>
        <fullName evidence="1">Uncharacterized protein</fullName>
    </submittedName>
</protein>